<dbReference type="AlphaFoldDB" id="A0A5C1ADF1"/>
<keyword evidence="2" id="KW-1185">Reference proteome</keyword>
<gene>
    <name evidence="1" type="ORF">PX52LOC_03127</name>
</gene>
<reference evidence="2" key="1">
    <citation type="submission" date="2019-08" db="EMBL/GenBank/DDBJ databases">
        <title>Limnoglobus roseus gen. nov., sp. nov., a novel freshwater planctomycete with a giant genome from the family Gemmataceae.</title>
        <authorList>
            <person name="Kulichevskaya I.S."/>
            <person name="Naumoff D.G."/>
            <person name="Miroshnikov K."/>
            <person name="Ivanova A."/>
            <person name="Philippov D.A."/>
            <person name="Hakobyan A."/>
            <person name="Rijpstra I.C."/>
            <person name="Sinninghe Damste J.S."/>
            <person name="Liesack W."/>
            <person name="Dedysh S.N."/>
        </authorList>
    </citation>
    <scope>NUCLEOTIDE SEQUENCE [LARGE SCALE GENOMIC DNA]</scope>
    <source>
        <strain evidence="2">PX52</strain>
    </source>
</reference>
<evidence type="ECO:0000313" key="1">
    <source>
        <dbReference type="EMBL" id="QEL16187.1"/>
    </source>
</evidence>
<sequence>MRRRYFLFGGFAAAAAASAGGAYVWWKTTPPPQVPIAVSPPPVMSEREFLAVLAAVRPARGEDVFADIPWHTSLWEARQQAASDGKPILLWEMDGHPLGCG</sequence>
<organism evidence="1 2">
    <name type="scientific">Limnoglobus roseus</name>
    <dbReference type="NCBI Taxonomy" id="2598579"/>
    <lineage>
        <taxon>Bacteria</taxon>
        <taxon>Pseudomonadati</taxon>
        <taxon>Planctomycetota</taxon>
        <taxon>Planctomycetia</taxon>
        <taxon>Gemmatales</taxon>
        <taxon>Gemmataceae</taxon>
        <taxon>Limnoglobus</taxon>
    </lineage>
</organism>
<protein>
    <submittedName>
        <fullName evidence="1">Uncharacterized protein</fullName>
    </submittedName>
</protein>
<accession>A0A5C1ADF1</accession>
<dbReference type="OrthoDB" id="291572at2"/>
<proteinExistence type="predicted"/>
<dbReference type="EMBL" id="CP042425">
    <property type="protein sequence ID" value="QEL16187.1"/>
    <property type="molecule type" value="Genomic_DNA"/>
</dbReference>
<dbReference type="Proteomes" id="UP000324974">
    <property type="component" value="Chromosome"/>
</dbReference>
<dbReference type="RefSeq" id="WP_149110945.1">
    <property type="nucleotide sequence ID" value="NZ_CP042425.1"/>
</dbReference>
<evidence type="ECO:0000313" key="2">
    <source>
        <dbReference type="Proteomes" id="UP000324974"/>
    </source>
</evidence>
<name>A0A5C1ADF1_9BACT</name>
<dbReference type="KEGG" id="lrs:PX52LOC_03127"/>